<dbReference type="Proteomes" id="UP001164746">
    <property type="component" value="Chromosome 9"/>
</dbReference>
<keyword evidence="2" id="KW-1185">Reference proteome</keyword>
<evidence type="ECO:0000313" key="2">
    <source>
        <dbReference type="Proteomes" id="UP001164746"/>
    </source>
</evidence>
<evidence type="ECO:0000313" key="1">
    <source>
        <dbReference type="EMBL" id="WAR14140.1"/>
    </source>
</evidence>
<reference evidence="1" key="1">
    <citation type="submission" date="2022-11" db="EMBL/GenBank/DDBJ databases">
        <title>Centuries of genome instability and evolution in soft-shell clam transmissible cancer (bioRxiv).</title>
        <authorList>
            <person name="Hart S.F.M."/>
            <person name="Yonemitsu M.A."/>
            <person name="Giersch R.M."/>
            <person name="Beal B.F."/>
            <person name="Arriagada G."/>
            <person name="Davis B.W."/>
            <person name="Ostrander E.A."/>
            <person name="Goff S.P."/>
            <person name="Metzger M.J."/>
        </authorList>
    </citation>
    <scope>NUCLEOTIDE SEQUENCE</scope>
    <source>
        <strain evidence="1">MELC-2E11</strain>
        <tissue evidence="1">Siphon/mantle</tissue>
    </source>
</reference>
<dbReference type="EMBL" id="CP111020">
    <property type="protein sequence ID" value="WAR14140.1"/>
    <property type="molecule type" value="Genomic_DNA"/>
</dbReference>
<proteinExistence type="predicted"/>
<protein>
    <submittedName>
        <fullName evidence="1">SREC-like protein</fullName>
    </submittedName>
</protein>
<accession>A0ABY7EXS1</accession>
<organism evidence="1 2">
    <name type="scientific">Mya arenaria</name>
    <name type="common">Soft-shell clam</name>
    <dbReference type="NCBI Taxonomy" id="6604"/>
    <lineage>
        <taxon>Eukaryota</taxon>
        <taxon>Metazoa</taxon>
        <taxon>Spiralia</taxon>
        <taxon>Lophotrochozoa</taxon>
        <taxon>Mollusca</taxon>
        <taxon>Bivalvia</taxon>
        <taxon>Autobranchia</taxon>
        <taxon>Heteroconchia</taxon>
        <taxon>Euheterodonta</taxon>
        <taxon>Imparidentia</taxon>
        <taxon>Neoheterodontei</taxon>
        <taxon>Myida</taxon>
        <taxon>Myoidea</taxon>
        <taxon>Myidae</taxon>
        <taxon>Mya</taxon>
    </lineage>
</organism>
<name>A0ABY7EXS1_MYAAR</name>
<sequence>MEGFILWGLTNYNIAKLLPFSALEKQCESKHSATGVCLGRCSPGYFGKFCGQNCSENCLDGICNKSSGICKDCTRTYLENCSIKCGQGCREKEGFPTYDRQSGKCLHGCYLYHYGDFCNNTCKHCKGNSSNTSCDINGVCQYGCENGYWGEKCSSKCSANCGGDAYGNRCNSTTGECFNGCIPGWIGRLCGETMEQYHYFGEQNSPGHYDEINSTISDCDIGNVPSNECTDDSNPYGASQNLKTKLVLTVLTKQDPSTAPHIIIVILIMPVIQAI</sequence>
<gene>
    <name evidence="1" type="ORF">MAR_004245</name>
</gene>